<dbReference type="Pfam" id="PF02770">
    <property type="entry name" value="Acyl-CoA_dh_M"/>
    <property type="match status" value="1"/>
</dbReference>
<reference evidence="10 11" key="1">
    <citation type="submission" date="2019-12" db="EMBL/GenBank/DDBJ databases">
        <title>Halocatena pleomorpha gen. nov. sp. nov., an extremely halophilic archaeon of family Halobacteriaceae isolated from saltpan soil.</title>
        <authorList>
            <person name="Pal Y."/>
            <person name="Verma A."/>
            <person name="Krishnamurthi S."/>
            <person name="Kumar P."/>
        </authorList>
    </citation>
    <scope>NUCLEOTIDE SEQUENCE [LARGE SCALE GENOMIC DNA]</scope>
    <source>
        <strain evidence="10 11">JCM 16495</strain>
    </source>
</reference>
<dbReference type="Gene3D" id="1.20.140.10">
    <property type="entry name" value="Butyryl-CoA Dehydrogenase, subunit A, domain 3"/>
    <property type="match status" value="1"/>
</dbReference>
<dbReference type="InterPro" id="IPR046373">
    <property type="entry name" value="Acyl-CoA_Oxase/DH_mid-dom_sf"/>
</dbReference>
<dbReference type="InterPro" id="IPR050741">
    <property type="entry name" value="Acyl-CoA_dehydrogenase"/>
</dbReference>
<evidence type="ECO:0000313" key="11">
    <source>
        <dbReference type="Proteomes" id="UP000451471"/>
    </source>
</evidence>
<evidence type="ECO:0000256" key="4">
    <source>
        <dbReference type="ARBA" id="ARBA00022827"/>
    </source>
</evidence>
<feature type="domain" description="Acyl-CoA dehydrogenase/oxidase N-terminal" evidence="9">
    <location>
        <begin position="8"/>
        <end position="137"/>
    </location>
</feature>
<comment type="similarity">
    <text evidence="2 6">Belongs to the acyl-CoA dehydrogenase family.</text>
</comment>
<keyword evidence="4 6" id="KW-0274">FAD</keyword>
<dbReference type="InterPro" id="IPR013786">
    <property type="entry name" value="AcylCoA_DH/ox_N"/>
</dbReference>
<feature type="domain" description="Acyl-CoA oxidase/dehydrogenase middle" evidence="8">
    <location>
        <begin position="141"/>
        <end position="241"/>
    </location>
</feature>
<dbReference type="GO" id="GO:0050660">
    <property type="term" value="F:flavin adenine dinucleotide binding"/>
    <property type="evidence" value="ECO:0007669"/>
    <property type="project" value="InterPro"/>
</dbReference>
<dbReference type="Gene3D" id="2.40.110.10">
    <property type="entry name" value="Butyryl-CoA Dehydrogenase, subunit A, domain 2"/>
    <property type="match status" value="1"/>
</dbReference>
<dbReference type="SUPFAM" id="SSF47203">
    <property type="entry name" value="Acyl-CoA dehydrogenase C-terminal domain-like"/>
    <property type="match status" value="1"/>
</dbReference>
<comment type="caution">
    <text evidence="10">The sequence shown here is derived from an EMBL/GenBank/DDBJ whole genome shotgun (WGS) entry which is preliminary data.</text>
</comment>
<dbReference type="Gene3D" id="1.10.540.10">
    <property type="entry name" value="Acyl-CoA dehydrogenase/oxidase, N-terminal domain"/>
    <property type="match status" value="1"/>
</dbReference>
<sequence>MDFSEPEEAVQITKALDDFIEQEVTPLENEHPEFLGEDYERHIVDEDHYQVPEYREIRETIRKRSVEAGFYGMGMPEEVGGGGVDVLTRGIVTEHLANRPPGFHSAIMGGAGGPTPVLLAADEDQREEYLAPLMAGEITTCFALTEPAHGSDPHYMDARAERVGGPAGDEWVIDANKYWITNGPYADFAMVFARTSGEAGDYGGITCFLVDADAEGYSVEKVHRTMGLTPGGQCELRFDGVRVGEDAVLGEVDQGFQTAMNWIGGGRIAIAANAVGSSQYLLDLAVDYARDRETFGKPIGHRQGISFQLAELATDIEQTRQLYRYAAWKLDNDERARKEESMAKLRGAQLNNRAADVAMQVHGGSGFMKDLPIERQYRSARVLRIFEGTDEIQKRTIARELV</sequence>
<dbReference type="CDD" id="cd00567">
    <property type="entry name" value="ACAD"/>
    <property type="match status" value="1"/>
</dbReference>
<keyword evidence="3 6" id="KW-0285">Flavoprotein</keyword>
<evidence type="ECO:0000256" key="3">
    <source>
        <dbReference type="ARBA" id="ARBA00022630"/>
    </source>
</evidence>
<name>A0A6B0GX66_9EURY</name>
<dbReference type="OrthoDB" id="275197at2157"/>
<dbReference type="FunFam" id="1.20.140.10:FF:000001">
    <property type="entry name" value="Acyl-CoA dehydrogenase"/>
    <property type="match status" value="1"/>
</dbReference>
<evidence type="ECO:0000259" key="9">
    <source>
        <dbReference type="Pfam" id="PF02771"/>
    </source>
</evidence>
<dbReference type="FunFam" id="2.40.110.10:FF:000002">
    <property type="entry name" value="Acyl-CoA dehydrogenase fadE12"/>
    <property type="match status" value="1"/>
</dbReference>
<dbReference type="PANTHER" id="PTHR48083">
    <property type="entry name" value="MEDIUM-CHAIN SPECIFIC ACYL-COA DEHYDROGENASE, MITOCHONDRIAL-RELATED"/>
    <property type="match status" value="1"/>
</dbReference>
<keyword evidence="5 6" id="KW-0560">Oxidoreductase</keyword>
<protein>
    <submittedName>
        <fullName evidence="10">Acyl-CoA dehydrogenase</fullName>
    </submittedName>
</protein>
<gene>
    <name evidence="10" type="ORF">GQS65_17975</name>
</gene>
<evidence type="ECO:0000256" key="1">
    <source>
        <dbReference type="ARBA" id="ARBA00001974"/>
    </source>
</evidence>
<dbReference type="Proteomes" id="UP000451471">
    <property type="component" value="Unassembled WGS sequence"/>
</dbReference>
<dbReference type="GO" id="GO:0005737">
    <property type="term" value="C:cytoplasm"/>
    <property type="evidence" value="ECO:0007669"/>
    <property type="project" value="TreeGrafter"/>
</dbReference>
<evidence type="ECO:0000256" key="2">
    <source>
        <dbReference type="ARBA" id="ARBA00009347"/>
    </source>
</evidence>
<organism evidence="10 11">
    <name type="scientific">Halomarina oriensis</name>
    <dbReference type="NCBI Taxonomy" id="671145"/>
    <lineage>
        <taxon>Archaea</taxon>
        <taxon>Methanobacteriati</taxon>
        <taxon>Methanobacteriota</taxon>
        <taxon>Stenosarchaea group</taxon>
        <taxon>Halobacteria</taxon>
        <taxon>Halobacteriales</taxon>
        <taxon>Natronomonadaceae</taxon>
        <taxon>Halomarina</taxon>
    </lineage>
</organism>
<dbReference type="InterPro" id="IPR009075">
    <property type="entry name" value="AcylCo_DH/oxidase_C"/>
</dbReference>
<dbReference type="SUPFAM" id="SSF56645">
    <property type="entry name" value="Acyl-CoA dehydrogenase NM domain-like"/>
    <property type="match status" value="1"/>
</dbReference>
<dbReference type="InterPro" id="IPR006091">
    <property type="entry name" value="Acyl-CoA_Oxase/DH_mid-dom"/>
</dbReference>
<dbReference type="GO" id="GO:0003995">
    <property type="term" value="F:acyl-CoA dehydrogenase activity"/>
    <property type="evidence" value="ECO:0007669"/>
    <property type="project" value="TreeGrafter"/>
</dbReference>
<evidence type="ECO:0000313" key="10">
    <source>
        <dbReference type="EMBL" id="MWG36348.1"/>
    </source>
</evidence>
<evidence type="ECO:0000259" key="8">
    <source>
        <dbReference type="Pfam" id="PF02770"/>
    </source>
</evidence>
<evidence type="ECO:0000256" key="5">
    <source>
        <dbReference type="ARBA" id="ARBA00023002"/>
    </source>
</evidence>
<accession>A0A6B0GX66</accession>
<dbReference type="GO" id="GO:0033539">
    <property type="term" value="P:fatty acid beta-oxidation using acyl-CoA dehydrogenase"/>
    <property type="evidence" value="ECO:0007669"/>
    <property type="project" value="TreeGrafter"/>
</dbReference>
<evidence type="ECO:0000259" key="7">
    <source>
        <dbReference type="Pfam" id="PF00441"/>
    </source>
</evidence>
<keyword evidence="11" id="KW-1185">Reference proteome</keyword>
<dbReference type="RefSeq" id="WP_158206006.1">
    <property type="nucleotide sequence ID" value="NZ_WSZK01000034.1"/>
</dbReference>
<dbReference type="InterPro" id="IPR037069">
    <property type="entry name" value="AcylCoA_DH/ox_N_sf"/>
</dbReference>
<dbReference type="Pfam" id="PF02771">
    <property type="entry name" value="Acyl-CoA_dh_N"/>
    <property type="match status" value="1"/>
</dbReference>
<feature type="domain" description="Acyl-CoA dehydrogenase/oxidase C-terminal" evidence="7">
    <location>
        <begin position="253"/>
        <end position="401"/>
    </location>
</feature>
<dbReference type="InterPro" id="IPR009100">
    <property type="entry name" value="AcylCoA_DH/oxidase_NM_dom_sf"/>
</dbReference>
<proteinExistence type="inferred from homology"/>
<dbReference type="PANTHER" id="PTHR48083:SF2">
    <property type="entry name" value="MEDIUM-CHAIN SPECIFIC ACYL-COA DEHYDROGENASE, MITOCHONDRIAL"/>
    <property type="match status" value="1"/>
</dbReference>
<dbReference type="EMBL" id="WSZK01000034">
    <property type="protein sequence ID" value="MWG36348.1"/>
    <property type="molecule type" value="Genomic_DNA"/>
</dbReference>
<dbReference type="InterPro" id="IPR036250">
    <property type="entry name" value="AcylCo_DH-like_C"/>
</dbReference>
<comment type="cofactor">
    <cofactor evidence="1 6">
        <name>FAD</name>
        <dbReference type="ChEBI" id="CHEBI:57692"/>
    </cofactor>
</comment>
<dbReference type="AlphaFoldDB" id="A0A6B0GX66"/>
<evidence type="ECO:0000256" key="6">
    <source>
        <dbReference type="RuleBase" id="RU362125"/>
    </source>
</evidence>
<dbReference type="Pfam" id="PF00441">
    <property type="entry name" value="Acyl-CoA_dh_1"/>
    <property type="match status" value="1"/>
</dbReference>